<keyword evidence="4" id="KW-0812">Transmembrane</keyword>
<protein>
    <submittedName>
        <fullName evidence="5">WD40 repeat-containing protein</fullName>
    </submittedName>
</protein>
<feature type="repeat" description="WD" evidence="3">
    <location>
        <begin position="904"/>
        <end position="936"/>
    </location>
</feature>
<dbReference type="PROSITE" id="PS50294">
    <property type="entry name" value="WD_REPEATS_REGION"/>
    <property type="match status" value="14"/>
</dbReference>
<dbReference type="InterPro" id="IPR001680">
    <property type="entry name" value="WD40_rpt"/>
</dbReference>
<evidence type="ECO:0000256" key="2">
    <source>
        <dbReference type="ARBA" id="ARBA00022737"/>
    </source>
</evidence>
<dbReference type="Gene3D" id="2.130.10.10">
    <property type="entry name" value="YVTN repeat-like/Quinoprotein amine dehydrogenase"/>
    <property type="match status" value="3"/>
</dbReference>
<evidence type="ECO:0000256" key="3">
    <source>
        <dbReference type="PROSITE-ProRule" id="PRU00221"/>
    </source>
</evidence>
<feature type="repeat" description="WD" evidence="3">
    <location>
        <begin position="1027"/>
        <end position="1061"/>
    </location>
</feature>
<feature type="repeat" description="WD" evidence="3">
    <location>
        <begin position="733"/>
        <end position="767"/>
    </location>
</feature>
<dbReference type="InterPro" id="IPR015943">
    <property type="entry name" value="WD40/YVTN_repeat-like_dom_sf"/>
</dbReference>
<keyword evidence="1 3" id="KW-0853">WD repeat</keyword>
<keyword evidence="2" id="KW-0677">Repeat</keyword>
<dbReference type="PROSITE" id="PS00678">
    <property type="entry name" value="WD_REPEATS_1"/>
    <property type="match status" value="1"/>
</dbReference>
<dbReference type="PANTHER" id="PTHR19848:SF8">
    <property type="entry name" value="F-BOX AND WD REPEAT DOMAIN CONTAINING 7"/>
    <property type="match status" value="1"/>
</dbReference>
<dbReference type="Pfam" id="PF14516">
    <property type="entry name" value="AAA_35"/>
    <property type="match status" value="1"/>
</dbReference>
<dbReference type="InterPro" id="IPR036322">
    <property type="entry name" value="WD40_repeat_dom_sf"/>
</dbReference>
<dbReference type="Pfam" id="PF00400">
    <property type="entry name" value="WD40"/>
    <property type="match status" value="14"/>
</dbReference>
<feature type="repeat" description="WD" evidence="3">
    <location>
        <begin position="569"/>
        <end position="601"/>
    </location>
</feature>
<gene>
    <name evidence="5" type="ORF">H1P_4480001</name>
</gene>
<feature type="transmembrane region" description="Helical" evidence="4">
    <location>
        <begin position="388"/>
        <end position="409"/>
    </location>
</feature>
<keyword evidence="4" id="KW-1133">Transmembrane helix</keyword>
<dbReference type="AlphaFoldDB" id="A0A563VYC5"/>
<dbReference type="Proteomes" id="UP000320055">
    <property type="component" value="Unassembled WGS sequence"/>
</dbReference>
<accession>A0A563VYC5</accession>
<organism evidence="5 6">
    <name type="scientific">Hyella patelloides LEGE 07179</name>
    <dbReference type="NCBI Taxonomy" id="945734"/>
    <lineage>
        <taxon>Bacteria</taxon>
        <taxon>Bacillati</taxon>
        <taxon>Cyanobacteriota</taxon>
        <taxon>Cyanophyceae</taxon>
        <taxon>Pleurocapsales</taxon>
        <taxon>Hyellaceae</taxon>
        <taxon>Hyella</taxon>
    </lineage>
</organism>
<dbReference type="PRINTS" id="PR00320">
    <property type="entry name" value="GPROTEINBRPT"/>
</dbReference>
<feature type="repeat" description="WD" evidence="3">
    <location>
        <begin position="487"/>
        <end position="519"/>
    </location>
</feature>
<dbReference type="SUPFAM" id="SSF52540">
    <property type="entry name" value="P-loop containing nucleoside triphosphate hydrolases"/>
    <property type="match status" value="1"/>
</dbReference>
<reference evidence="5 6" key="1">
    <citation type="submission" date="2019-01" db="EMBL/GenBank/DDBJ databases">
        <authorList>
            <person name="Brito A."/>
        </authorList>
    </citation>
    <scope>NUCLEOTIDE SEQUENCE [LARGE SCALE GENOMIC DNA]</scope>
    <source>
        <strain evidence="5">1</strain>
    </source>
</reference>
<feature type="repeat" description="WD" evidence="3">
    <location>
        <begin position="945"/>
        <end position="979"/>
    </location>
</feature>
<feature type="repeat" description="WD" evidence="3">
    <location>
        <begin position="610"/>
        <end position="644"/>
    </location>
</feature>
<feature type="repeat" description="WD" evidence="3">
    <location>
        <begin position="815"/>
        <end position="846"/>
    </location>
</feature>
<feature type="repeat" description="WD" evidence="3">
    <location>
        <begin position="651"/>
        <end position="682"/>
    </location>
</feature>
<feature type="repeat" description="WD" evidence="3">
    <location>
        <begin position="528"/>
        <end position="560"/>
    </location>
</feature>
<dbReference type="InterPro" id="IPR019775">
    <property type="entry name" value="WD40_repeat_CS"/>
</dbReference>
<feature type="repeat" description="WD" evidence="3">
    <location>
        <begin position="856"/>
        <end position="897"/>
    </location>
</feature>
<dbReference type="SUPFAM" id="SSF50978">
    <property type="entry name" value="WD40 repeat-like"/>
    <property type="match status" value="2"/>
</dbReference>
<evidence type="ECO:0000313" key="6">
    <source>
        <dbReference type="Proteomes" id="UP000320055"/>
    </source>
</evidence>
<feature type="repeat" description="WD" evidence="3">
    <location>
        <begin position="692"/>
        <end position="723"/>
    </location>
</feature>
<feature type="repeat" description="WD" evidence="3">
    <location>
        <begin position="774"/>
        <end position="805"/>
    </location>
</feature>
<evidence type="ECO:0000256" key="4">
    <source>
        <dbReference type="SAM" id="Phobius"/>
    </source>
</evidence>
<dbReference type="PROSITE" id="PS50082">
    <property type="entry name" value="WD_REPEATS_2"/>
    <property type="match status" value="14"/>
</dbReference>
<evidence type="ECO:0000256" key="1">
    <source>
        <dbReference type="ARBA" id="ARBA00022574"/>
    </source>
</evidence>
<name>A0A563VYC5_9CYAN</name>
<dbReference type="PANTHER" id="PTHR19848">
    <property type="entry name" value="WD40 REPEAT PROTEIN"/>
    <property type="match status" value="1"/>
</dbReference>
<keyword evidence="4" id="KW-0472">Membrane</keyword>
<keyword evidence="6" id="KW-1185">Reference proteome</keyword>
<dbReference type="InterPro" id="IPR020472">
    <property type="entry name" value="WD40_PAC1"/>
</dbReference>
<dbReference type="EMBL" id="CAACVJ010000388">
    <property type="protein sequence ID" value="VEP16420.1"/>
    <property type="molecule type" value="Genomic_DNA"/>
</dbReference>
<dbReference type="SMART" id="SM00320">
    <property type="entry name" value="WD40"/>
    <property type="match status" value="14"/>
</dbReference>
<sequence length="1095" mass="123250">MTNIGSQTISPLQWYKGIASELWRGFQLTTKIKLKSWWEEHKELSSVQQLNRFISDVILTSLETDKIFILIDEIDSVLSLDFSTDDFFALIRYCYNARAENPDYNRLSFALFGVATPSNLIEDHTRTPFNIGTAIELTGFTQEEATPLVSGLGDGFKNPEIVLQEILKWTGGQPFLTQKLCKLTVEHCQEADNCCLPGEETAWVKDLVTEKIINNWEAQDEPEHLRTIRDRIFQNEALASRLLSLAEQILTNGLIPADNSPEQTYLLLSNLVVKKNSKLILRNLIYQKIFDREWIAQQQDRLRPFGKEVKYWLASNCQDESRLLRGQALQEAQAWAKTHSISQQEYQFLTTSKEQEQTEIRRDLEFQRLQEVETRLVQEQKLAKLQRFLLATGGIAFIFTAALGIVAHYNYRQAKSNAITAKTQEIKANTISAESLFDSDRRFESLVQAIVGNQETRNFAELEEATRLESNFALKQAVYNAVEKNTFSGHQDIVNGVSFSPDGELIASASSDTTVKIWQRNGKLVATLRNHQDSVFDVAFSPNGQLIASVGEDNLVQLWNRQGVLQKTLTGHRGGIHSIAFHPQKDLIASASEDRTVRLWNSQGELLNVLFDHPQEVLTVAFSRDGKLIATGDRDGTLILWSISGKLLRRFKAHQAPIRGIDFNPQNNRIVTGGDDHVAKIWTSEGKFLKTLSGYNASVTDVQFSPDGNIIATSSWDSTIKLWHQDGTLHSNLKGHQARVWRLAWSGDGSTLATAGWDNVVKLWQIQDPLVKTFYGHAASILSVVFHPQSKLIASASDDRTVKLWHPDGTLKANFTGYSGEAYEVAFSNDGELVASGSLDRTIRIWRTDGTALAIARGHEAPVTDVEFTPDGKSFISASFDRTIRFWQLENKKNQIIAIQTKNILAHQAIIYDVDLSKDGELIASISHDRYLKLWKANGELIRSIFADKTGLRTVSISPDKQLIATGGKEQTVKLWNLQGELINTLEGHQAIILDVEFSPDGSKIASAAADETIKIWTKEGKLLTTLRGHSGRVWNVDFSPDGKQIASAAEDKTVKLWDLERILKLDEFDYGCRWIQDYLQTNMNVSPEERNLCN</sequence>
<dbReference type="CDD" id="cd00200">
    <property type="entry name" value="WD40"/>
    <property type="match status" value="2"/>
</dbReference>
<feature type="repeat" description="WD" evidence="3">
    <location>
        <begin position="986"/>
        <end position="1017"/>
    </location>
</feature>
<evidence type="ECO:0000313" key="5">
    <source>
        <dbReference type="EMBL" id="VEP16420.1"/>
    </source>
</evidence>
<dbReference type="InterPro" id="IPR027417">
    <property type="entry name" value="P-loop_NTPase"/>
</dbReference>
<proteinExistence type="predicted"/>